<dbReference type="SUPFAM" id="SSF55073">
    <property type="entry name" value="Nucleotide cyclase"/>
    <property type="match status" value="1"/>
</dbReference>
<gene>
    <name evidence="2" type="ORF">HMH01_05635</name>
</gene>
<dbReference type="InterPro" id="IPR001054">
    <property type="entry name" value="A/G_cyclase"/>
</dbReference>
<dbReference type="AlphaFoldDB" id="A0A849L0W0"/>
<sequence length="272" mass="29438">MNTIPGMGDFAREDGNEELWYQVFQEGHPVLLGKQKRFSMLPGRARCKLCRAPLTGIGGWITRRIGLEPSSRNPFFCNACDGFLQAFPGGAEVDLSILFCDLRDSVPLSAAMSPKEFKQLITFMRETIIPVLWQAEGFVLQFQGDAVIGVWPPGFSGKDYARKAVTGGMRLPRALESNPFNGRALPVGIALHTGRAYLGTVASVNGNMQEVSAFGFDVNVAARLAAAANAGEVLISEAALKAAGRTIDEAELRSYDLKGIDDEVRAARLLVS</sequence>
<proteinExistence type="predicted"/>
<protein>
    <submittedName>
        <fullName evidence="2">Adenylate/guanylate cyclase domain-containing protein</fullName>
    </submittedName>
</protein>
<dbReference type="CDD" id="cd07302">
    <property type="entry name" value="CHD"/>
    <property type="match status" value="1"/>
</dbReference>
<dbReference type="InterPro" id="IPR029787">
    <property type="entry name" value="Nucleotide_cyclase"/>
</dbReference>
<dbReference type="Gene3D" id="3.30.70.1230">
    <property type="entry name" value="Nucleotide cyclase"/>
    <property type="match status" value="1"/>
</dbReference>
<dbReference type="PROSITE" id="PS50125">
    <property type="entry name" value="GUANYLATE_CYCLASE_2"/>
    <property type="match status" value="1"/>
</dbReference>
<dbReference type="PANTHER" id="PTHR43081:SF1">
    <property type="entry name" value="ADENYLATE CYCLASE, TERMINAL-DIFFERENTIATION SPECIFIC"/>
    <property type="match status" value="1"/>
</dbReference>
<dbReference type="EMBL" id="JABFBC010000001">
    <property type="protein sequence ID" value="NNU79916.1"/>
    <property type="molecule type" value="Genomic_DNA"/>
</dbReference>
<evidence type="ECO:0000259" key="1">
    <source>
        <dbReference type="PROSITE" id="PS50125"/>
    </source>
</evidence>
<organism evidence="2 3">
    <name type="scientific">Halovulum dunhuangense</name>
    <dbReference type="NCBI Taxonomy" id="1505036"/>
    <lineage>
        <taxon>Bacteria</taxon>
        <taxon>Pseudomonadati</taxon>
        <taxon>Pseudomonadota</taxon>
        <taxon>Alphaproteobacteria</taxon>
        <taxon>Rhodobacterales</taxon>
        <taxon>Paracoccaceae</taxon>
        <taxon>Halovulum</taxon>
    </lineage>
</organism>
<dbReference type="Pfam" id="PF00211">
    <property type="entry name" value="Guanylate_cyc"/>
    <property type="match status" value="1"/>
</dbReference>
<feature type="domain" description="Guanylate cyclase" evidence="1">
    <location>
        <begin position="96"/>
        <end position="225"/>
    </location>
</feature>
<dbReference type="GO" id="GO:0009190">
    <property type="term" value="P:cyclic nucleotide biosynthetic process"/>
    <property type="evidence" value="ECO:0007669"/>
    <property type="project" value="InterPro"/>
</dbReference>
<dbReference type="RefSeq" id="WP_171323271.1">
    <property type="nucleotide sequence ID" value="NZ_JABFBC010000001.1"/>
</dbReference>
<dbReference type="GO" id="GO:0035556">
    <property type="term" value="P:intracellular signal transduction"/>
    <property type="evidence" value="ECO:0007669"/>
    <property type="project" value="InterPro"/>
</dbReference>
<evidence type="ECO:0000313" key="2">
    <source>
        <dbReference type="EMBL" id="NNU79916.1"/>
    </source>
</evidence>
<evidence type="ECO:0000313" key="3">
    <source>
        <dbReference type="Proteomes" id="UP000572377"/>
    </source>
</evidence>
<dbReference type="InterPro" id="IPR050697">
    <property type="entry name" value="Adenylyl/Guanylyl_Cyclase_3/4"/>
</dbReference>
<comment type="caution">
    <text evidence="2">The sequence shown here is derived from an EMBL/GenBank/DDBJ whole genome shotgun (WGS) entry which is preliminary data.</text>
</comment>
<keyword evidence="3" id="KW-1185">Reference proteome</keyword>
<accession>A0A849L0W0</accession>
<name>A0A849L0W0_9RHOB</name>
<dbReference type="PANTHER" id="PTHR43081">
    <property type="entry name" value="ADENYLATE CYCLASE, TERMINAL-DIFFERENTIATION SPECIFIC-RELATED"/>
    <property type="match status" value="1"/>
</dbReference>
<reference evidence="2 3" key="1">
    <citation type="submission" date="2020-05" db="EMBL/GenBank/DDBJ databases">
        <title>Gimesia benthica sp. nov., a novel planctomycete isolated from a deep-sea water sample of the Northwest Indian Ocean.</title>
        <authorList>
            <person name="Wang J."/>
            <person name="Ruan C."/>
            <person name="Song L."/>
            <person name="Zhu Y."/>
            <person name="Li A."/>
            <person name="Zheng X."/>
            <person name="Wang L."/>
            <person name="Lu Z."/>
            <person name="Huang Y."/>
            <person name="Du W."/>
            <person name="Zhou Y."/>
            <person name="Huang L."/>
            <person name="Dai X."/>
        </authorList>
    </citation>
    <scope>NUCLEOTIDE SEQUENCE [LARGE SCALE GENOMIC DNA]</scope>
    <source>
        <strain evidence="2 3">YYQ-30</strain>
    </source>
</reference>
<dbReference type="Proteomes" id="UP000572377">
    <property type="component" value="Unassembled WGS sequence"/>
</dbReference>
<dbReference type="GO" id="GO:0004016">
    <property type="term" value="F:adenylate cyclase activity"/>
    <property type="evidence" value="ECO:0007669"/>
    <property type="project" value="UniProtKB-ARBA"/>
</dbReference>